<dbReference type="EMBL" id="CAJOBA010006391">
    <property type="protein sequence ID" value="CAF3771455.1"/>
    <property type="molecule type" value="Genomic_DNA"/>
</dbReference>
<evidence type="ECO:0000256" key="2">
    <source>
        <dbReference type="SAM" id="MobiDB-lite"/>
    </source>
</evidence>
<proteinExistence type="predicted"/>
<dbReference type="EMBL" id="CAJOBC010000631">
    <property type="protein sequence ID" value="CAF3609133.1"/>
    <property type="molecule type" value="Genomic_DNA"/>
</dbReference>
<name>A0A813UEE2_9BILA</name>
<dbReference type="Proteomes" id="UP000677228">
    <property type="component" value="Unassembled WGS sequence"/>
</dbReference>
<feature type="coiled-coil region" evidence="1">
    <location>
        <begin position="30"/>
        <end position="57"/>
    </location>
</feature>
<dbReference type="Proteomes" id="UP000663829">
    <property type="component" value="Unassembled WGS sequence"/>
</dbReference>
<reference evidence="4" key="1">
    <citation type="submission" date="2021-02" db="EMBL/GenBank/DDBJ databases">
        <authorList>
            <person name="Nowell W R."/>
        </authorList>
    </citation>
    <scope>NUCLEOTIDE SEQUENCE</scope>
</reference>
<evidence type="ECO:0000313" key="6">
    <source>
        <dbReference type="EMBL" id="CAF3609113.1"/>
    </source>
</evidence>
<evidence type="ECO:0000313" key="3">
    <source>
        <dbReference type="EMBL" id="CAF0822557.1"/>
    </source>
</evidence>
<dbReference type="EMBL" id="CAJNOQ010000631">
    <property type="protein sequence ID" value="CAF0822573.1"/>
    <property type="molecule type" value="Genomic_DNA"/>
</dbReference>
<evidence type="ECO:0000313" key="4">
    <source>
        <dbReference type="EMBL" id="CAF0822573.1"/>
    </source>
</evidence>
<keyword evidence="9" id="KW-1185">Reference proteome</keyword>
<protein>
    <submittedName>
        <fullName evidence="4">Uncharacterized protein</fullName>
    </submittedName>
</protein>
<organism evidence="4 9">
    <name type="scientific">Didymodactylos carnosus</name>
    <dbReference type="NCBI Taxonomy" id="1234261"/>
    <lineage>
        <taxon>Eukaryota</taxon>
        <taxon>Metazoa</taxon>
        <taxon>Spiralia</taxon>
        <taxon>Gnathifera</taxon>
        <taxon>Rotifera</taxon>
        <taxon>Eurotatoria</taxon>
        <taxon>Bdelloidea</taxon>
        <taxon>Philodinida</taxon>
        <taxon>Philodinidae</taxon>
        <taxon>Didymodactylos</taxon>
    </lineage>
</organism>
<accession>A0A813UEE2</accession>
<gene>
    <name evidence="3" type="ORF">GPM918_LOCUS4624</name>
    <name evidence="4" type="ORF">GPM918_LOCUS4625</name>
    <name evidence="5" type="ORF">OVA965_LOCUS14610</name>
    <name evidence="6" type="ORF">SRO942_LOCUS4625</name>
    <name evidence="7" type="ORF">SRO942_LOCUS4626</name>
    <name evidence="8" type="ORF">TMI583_LOCUS14614</name>
</gene>
<evidence type="ECO:0000313" key="7">
    <source>
        <dbReference type="EMBL" id="CAF3609133.1"/>
    </source>
</evidence>
<dbReference type="Proteomes" id="UP000681722">
    <property type="component" value="Unassembled WGS sequence"/>
</dbReference>
<evidence type="ECO:0000256" key="1">
    <source>
        <dbReference type="SAM" id="Coils"/>
    </source>
</evidence>
<comment type="caution">
    <text evidence="4">The sequence shown here is derived from an EMBL/GenBank/DDBJ whole genome shotgun (WGS) entry which is preliminary data.</text>
</comment>
<sequence length="101" mass="11892">MNIPLVASVKLPSYTEYTTKWNNIIAKAKLELTEVMLRAREDELQQIKKKVNEKMTAVLENNQNNEELIKQIFEGMASDSKERMTKRQRFLEEKAESMNDR</sequence>
<keyword evidence="1" id="KW-0175">Coiled coil</keyword>
<dbReference type="EMBL" id="CAJNOQ010000631">
    <property type="protein sequence ID" value="CAF0822557.1"/>
    <property type="molecule type" value="Genomic_DNA"/>
</dbReference>
<evidence type="ECO:0000313" key="8">
    <source>
        <dbReference type="EMBL" id="CAF3771455.1"/>
    </source>
</evidence>
<evidence type="ECO:0000313" key="9">
    <source>
        <dbReference type="Proteomes" id="UP000663829"/>
    </source>
</evidence>
<dbReference type="AlphaFoldDB" id="A0A813UEE2"/>
<dbReference type="EMBL" id="CAJNOK010006383">
    <property type="protein sequence ID" value="CAF1002087.1"/>
    <property type="molecule type" value="Genomic_DNA"/>
</dbReference>
<evidence type="ECO:0000313" key="5">
    <source>
        <dbReference type="EMBL" id="CAF1002087.1"/>
    </source>
</evidence>
<dbReference type="EMBL" id="CAJOBC010000631">
    <property type="protein sequence ID" value="CAF3609113.1"/>
    <property type="molecule type" value="Genomic_DNA"/>
</dbReference>
<feature type="region of interest" description="Disordered" evidence="2">
    <location>
        <begin position="79"/>
        <end position="101"/>
    </location>
</feature>
<dbReference type="Proteomes" id="UP000682733">
    <property type="component" value="Unassembled WGS sequence"/>
</dbReference>